<dbReference type="Gene3D" id="1.25.40.10">
    <property type="entry name" value="Tetratricopeptide repeat domain"/>
    <property type="match status" value="1"/>
</dbReference>
<keyword evidence="1" id="KW-0472">Membrane</keyword>
<keyword evidence="3" id="KW-1185">Reference proteome</keyword>
<evidence type="ECO:0000313" key="3">
    <source>
        <dbReference type="Proteomes" id="UP000245506"/>
    </source>
</evidence>
<dbReference type="Proteomes" id="UP000245506">
    <property type="component" value="Unassembled WGS sequence"/>
</dbReference>
<dbReference type="InterPro" id="IPR011990">
    <property type="entry name" value="TPR-like_helical_dom_sf"/>
</dbReference>
<accession>A0A317CCY9</accession>
<dbReference type="SUPFAM" id="SSF48452">
    <property type="entry name" value="TPR-like"/>
    <property type="match status" value="1"/>
</dbReference>
<feature type="transmembrane region" description="Helical" evidence="1">
    <location>
        <begin position="30"/>
        <end position="51"/>
    </location>
</feature>
<protein>
    <submittedName>
        <fullName evidence="2">Uncharacterized protein</fullName>
    </submittedName>
</protein>
<evidence type="ECO:0000256" key="1">
    <source>
        <dbReference type="SAM" id="Phobius"/>
    </source>
</evidence>
<evidence type="ECO:0000313" key="2">
    <source>
        <dbReference type="EMBL" id="PWQ96408.1"/>
    </source>
</evidence>
<dbReference type="EMBL" id="QGKL01000029">
    <property type="protein sequence ID" value="PWQ96408.1"/>
    <property type="molecule type" value="Genomic_DNA"/>
</dbReference>
<keyword evidence="1" id="KW-0812">Transmembrane</keyword>
<proteinExistence type="predicted"/>
<dbReference type="Pfam" id="PF14559">
    <property type="entry name" value="TPR_19"/>
    <property type="match status" value="1"/>
</dbReference>
<comment type="caution">
    <text evidence="2">The sequence shown here is derived from an EMBL/GenBank/DDBJ whole genome shotgun (WGS) entry which is preliminary data.</text>
</comment>
<reference evidence="2 3" key="1">
    <citation type="submission" date="2018-05" db="EMBL/GenBank/DDBJ databases">
        <title>Leucothrix arctica sp. nov., isolated from Arctic seawater.</title>
        <authorList>
            <person name="Choi A."/>
            <person name="Baek K."/>
        </authorList>
    </citation>
    <scope>NUCLEOTIDE SEQUENCE [LARGE SCALE GENOMIC DNA]</scope>
    <source>
        <strain evidence="2 3">IMCC9719</strain>
    </source>
</reference>
<gene>
    <name evidence="2" type="ORF">DKT75_10525</name>
</gene>
<keyword evidence="1" id="KW-1133">Transmembrane helix</keyword>
<sequence>MTPLYFLAFLVIIFRSNLNLNFLPQTKLDIIIYLALFLVLLNILFVFSNYYKNRLTGTSFFEAIHHCLAKGDYKKALAICKKLHKKRPHDPNVLLMTAVTYFRAGKKQESKKIFEKLVLKDPSFKTEADKYLNTLNDKT</sequence>
<name>A0A317CCY9_9GAMM</name>
<organism evidence="2 3">
    <name type="scientific">Leucothrix arctica</name>
    <dbReference type="NCBI Taxonomy" id="1481894"/>
    <lineage>
        <taxon>Bacteria</taxon>
        <taxon>Pseudomonadati</taxon>
        <taxon>Pseudomonadota</taxon>
        <taxon>Gammaproteobacteria</taxon>
        <taxon>Thiotrichales</taxon>
        <taxon>Thiotrichaceae</taxon>
        <taxon>Leucothrix</taxon>
    </lineage>
</organism>
<dbReference type="AlphaFoldDB" id="A0A317CCY9"/>